<dbReference type="EMBL" id="JH930468">
    <property type="protein sequence ID" value="EKM61487.1"/>
    <property type="molecule type" value="Genomic_DNA"/>
</dbReference>
<dbReference type="Proteomes" id="UP000008370">
    <property type="component" value="Unassembled WGS sequence"/>
</dbReference>
<gene>
    <name evidence="2" type="ORF">PHACADRAFT_156745</name>
</gene>
<reference evidence="2 3" key="1">
    <citation type="journal article" date="2012" name="BMC Genomics">
        <title>Comparative genomics of the white-rot fungi, Phanerochaete carnosa and P. chrysosporium, to elucidate the genetic basis of the distinct wood types they colonize.</title>
        <authorList>
            <person name="Suzuki H."/>
            <person name="MacDonald J."/>
            <person name="Syed K."/>
            <person name="Salamov A."/>
            <person name="Hori C."/>
            <person name="Aerts A."/>
            <person name="Henrissat B."/>
            <person name="Wiebenga A."/>
            <person name="vanKuyk P.A."/>
            <person name="Barry K."/>
            <person name="Lindquist E."/>
            <person name="LaButti K."/>
            <person name="Lapidus A."/>
            <person name="Lucas S."/>
            <person name="Coutinho P."/>
            <person name="Gong Y."/>
            <person name="Samejima M."/>
            <person name="Mahadevan R."/>
            <person name="Abou-Zaid M."/>
            <person name="de Vries R.P."/>
            <person name="Igarashi K."/>
            <person name="Yadav J.S."/>
            <person name="Grigoriev I.V."/>
            <person name="Master E.R."/>
        </authorList>
    </citation>
    <scope>NUCLEOTIDE SEQUENCE [LARGE SCALE GENOMIC DNA]</scope>
    <source>
        <strain evidence="2 3">HHB-10118-sp</strain>
    </source>
</reference>
<dbReference type="InParanoid" id="K5XEJ1"/>
<dbReference type="SUPFAM" id="SSF53335">
    <property type="entry name" value="S-adenosyl-L-methionine-dependent methyltransferases"/>
    <property type="match status" value="1"/>
</dbReference>
<dbReference type="GeneID" id="18909056"/>
<evidence type="ECO:0000313" key="2">
    <source>
        <dbReference type="EMBL" id="EKM61487.1"/>
    </source>
</evidence>
<dbReference type="InterPro" id="IPR029063">
    <property type="entry name" value="SAM-dependent_MTases_sf"/>
</dbReference>
<dbReference type="OrthoDB" id="2013972at2759"/>
<feature type="region of interest" description="Disordered" evidence="1">
    <location>
        <begin position="1"/>
        <end position="26"/>
    </location>
</feature>
<protein>
    <submittedName>
        <fullName evidence="2">Uncharacterized protein</fullName>
    </submittedName>
</protein>
<dbReference type="RefSeq" id="XP_007390899.1">
    <property type="nucleotide sequence ID" value="XM_007390837.1"/>
</dbReference>
<keyword evidence="3" id="KW-1185">Reference proteome</keyword>
<evidence type="ECO:0000313" key="3">
    <source>
        <dbReference type="Proteomes" id="UP000008370"/>
    </source>
</evidence>
<sequence>MTPSLHAKSRSSSFHSRHSSRKSSALHAYSKGNAPHPFSYNREVMELFVHTSNILDHALVYRTKSGCTFTEYKENTPKRCLDPECGVGFDLVDIQFNLECVEPSVAMLRLVFSRSFNQLLFEDNEFDYVHLFTIVFAVPKDKEISRILKPGRHVEQIEVDARFPTLPRWLTRPLHNASRMKYYEVPMDLSHDHALLEQLFYSAFESQFINPNVALSCLATSPQYLNVPFHRQFCISPPLAPLLSFPRETIFPSRAAVPPTMHLDTGQPSQNLTVSPSPLSASTTLVHLSFCAQTSEATSVSSPSRLLPSAHSVEKVNILPALAKVGETVHISGEAAYELFGMEALAGLDEHTLFLHLQHAVGFEGEYTGGGRGGGASREWFDAMFKGYKVDVHARVALWRPMLQYGWTYPRQGPMTETKMANQEQLRRSILEPGC</sequence>
<name>K5XEJ1_PHACS</name>
<organism evidence="2 3">
    <name type="scientific">Phanerochaete carnosa (strain HHB-10118-sp)</name>
    <name type="common">White-rot fungus</name>
    <name type="synonym">Peniophora carnosa</name>
    <dbReference type="NCBI Taxonomy" id="650164"/>
    <lineage>
        <taxon>Eukaryota</taxon>
        <taxon>Fungi</taxon>
        <taxon>Dikarya</taxon>
        <taxon>Basidiomycota</taxon>
        <taxon>Agaricomycotina</taxon>
        <taxon>Agaricomycetes</taxon>
        <taxon>Polyporales</taxon>
        <taxon>Phanerochaetaceae</taxon>
        <taxon>Phanerochaete</taxon>
    </lineage>
</organism>
<proteinExistence type="predicted"/>
<accession>K5XEJ1</accession>
<dbReference type="HOGENOM" id="CLU_051378_0_0_1"/>
<dbReference type="KEGG" id="pco:PHACADRAFT_156745"/>
<feature type="compositionally biased region" description="Low complexity" evidence="1">
    <location>
        <begin position="1"/>
        <end position="14"/>
    </location>
</feature>
<dbReference type="AlphaFoldDB" id="K5XEJ1"/>
<evidence type="ECO:0000256" key="1">
    <source>
        <dbReference type="SAM" id="MobiDB-lite"/>
    </source>
</evidence>